<dbReference type="RefSeq" id="YP_009640066.1">
    <property type="nucleotide sequence ID" value="NC_011335.1"/>
</dbReference>
<dbReference type="Pfam" id="PF10860">
    <property type="entry name" value="DUF2661"/>
    <property type="match status" value="1"/>
</dbReference>
<name>F2NZ07_9VIRU</name>
<evidence type="ECO:0000313" key="1">
    <source>
        <dbReference type="EMBL" id="CCA61435.1"/>
    </source>
</evidence>
<dbReference type="EMBL" id="CU469068">
    <property type="protein sequence ID" value="CCA61435.1"/>
    <property type="molecule type" value="Genomic_DNA"/>
</dbReference>
<accession>F2NZ07</accession>
<dbReference type="OrthoDB" id="14008at10239"/>
<keyword evidence="2" id="KW-1185">Reference proteome</keyword>
<evidence type="ECO:0000313" key="2">
    <source>
        <dbReference type="Proteomes" id="UP000203898"/>
    </source>
</evidence>
<dbReference type="Proteomes" id="UP000203898">
    <property type="component" value="Segment"/>
</dbReference>
<sequence length="315" mass="37181">MEDFLIVSVWYHERRFVLNTASHPFRHNAEHHAIRFKYAVLYFVSSGEEFQSDTLLCLNMRRVLPTKCSIMDDAGVSPANKIDFMKMCVVEHCFELFDESYVLLMDFDCCVPDFDPRRLAESDRFIEPFFDPSIGYLKVSSHDSYIENYAVLVRRGRRHRVEFASYTGCERPESNSCLYAKWVAMIIDHYRDSHGFVFPATYVDLRFKNTFLLEFERGGSWMRIPNEPDVDDYDVAEPPVFGRTVTMLYRTILSEQEDEVKEFLVSMRRRGYDFGRPFQWSNKDQRLVNVRGCIADRMPSFDFAGYEFVGETKFY</sequence>
<proteinExistence type="predicted"/>
<reference evidence="1 2" key="1">
    <citation type="journal article" date="2009" name="PLoS ONE">
        <title>Symbiotic virus at the evolutionary intersection of three types of large DNA viruses; iridoviruses, ascoviruses, and ichnoviruses.</title>
        <authorList>
            <person name="Bigot Y."/>
            <person name="Renault S."/>
            <person name="Nicolas J."/>
            <person name="Moundras C."/>
            <person name="Demattei M.V."/>
            <person name="Samain S."/>
            <person name="Bideshi D.K."/>
            <person name="Federici B.A."/>
        </authorList>
    </citation>
    <scope>NUCLEOTIDE SEQUENCE [LARGE SCALE GENOMIC DNA]</scope>
</reference>
<dbReference type="KEGG" id="vg:26683623"/>
<organism evidence="1 2">
    <name type="scientific">Diadromus pulchellus ascovirus 4a</name>
    <dbReference type="NCBI Taxonomy" id="158683"/>
    <lineage>
        <taxon>Viruses</taxon>
        <taxon>Varidnaviria</taxon>
        <taxon>Bamfordvirae</taxon>
        <taxon>Nucleocytoviricota</taxon>
        <taxon>Megaviricetes</taxon>
        <taxon>Pimascovirales</taxon>
        <taxon>Pimascovirales incertae sedis</taxon>
        <taxon>Ascoviridae</taxon>
        <taxon>Toursvirus</taxon>
        <taxon>Toursvirus dptv1a</taxon>
    </lineage>
</organism>
<dbReference type="GeneID" id="26683623"/>
<dbReference type="InterPro" id="IPR020387">
    <property type="entry name" value="AcMNPV_Orf112"/>
</dbReference>
<protein>
    <submittedName>
        <fullName evidence="1">Complete DpAV4 genome</fullName>
    </submittedName>
</protein>